<dbReference type="InterPro" id="IPR041578">
    <property type="entry name" value="PIN_8"/>
</dbReference>
<evidence type="ECO:0000313" key="2">
    <source>
        <dbReference type="EMBL" id="ANF51190.1"/>
    </source>
</evidence>
<sequence>MSGDKDMFIINKIFPNAKDIFAVSGRPVSEIKNDCLFVFDTNSLILPYTTSSESLDELKKVYTKIIQEKRFFIPGQVAREFARIRPEKIKEVFQQLTKSRNSIPSLGIGKYPLLDGIKEYDELFAKESEINSLVKDYTKQLGKVIEHVKEWSWNDPVSQLYKGLFTDEVIYDIELDEVKMKQELEYRYENKIPPGYEDRNKEDGGIGDLLIWFTILELAEKHTKDIIFISGDEKKDWFYQSEKQSLYPKFELTAEFRSKAPGKTFSIIKLSELLELYGVDEKVVKELEHEEQETLHSDSLTFNKSDIQSKIVQWIRNNYKYQNLISINNIDFPRISISVENGRGRIGFEIIDFTSIGNLKSRVLQVLKQIRTSTNQYEKICFIIAYGDFMMMEEVVNSLDAIKSILLMSDTDFNVEIIPGFIKRDGFEKIFQ</sequence>
<dbReference type="RefSeq" id="WP_066754921.1">
    <property type="nucleotide sequence ID" value="NZ_CP015199.1"/>
</dbReference>
<dbReference type="EMBL" id="CP015199">
    <property type="protein sequence ID" value="ANF51190.1"/>
    <property type="molecule type" value="Genomic_DNA"/>
</dbReference>
<dbReference type="AlphaFoldDB" id="A0A172XWE5"/>
<protein>
    <recommendedName>
        <fullName evidence="1">PIN like domain-containing protein</fullName>
    </recommendedName>
</protein>
<dbReference type="Pfam" id="PF18476">
    <property type="entry name" value="PIN_8"/>
    <property type="match status" value="1"/>
</dbReference>
<name>A0A172XWE5_9FLAO</name>
<proteinExistence type="predicted"/>
<gene>
    <name evidence="2" type="ORF">A0O34_11975</name>
</gene>
<feature type="domain" description="PIN like" evidence="1">
    <location>
        <begin position="36"/>
        <end position="252"/>
    </location>
</feature>
<accession>A0A172XWE5</accession>
<organism evidence="2 3">
    <name type="scientific">Chryseobacterium glaciei</name>
    <dbReference type="NCBI Taxonomy" id="1685010"/>
    <lineage>
        <taxon>Bacteria</taxon>
        <taxon>Pseudomonadati</taxon>
        <taxon>Bacteroidota</taxon>
        <taxon>Flavobacteriia</taxon>
        <taxon>Flavobacteriales</taxon>
        <taxon>Weeksellaceae</taxon>
        <taxon>Chryseobacterium group</taxon>
        <taxon>Chryseobacterium</taxon>
    </lineage>
</organism>
<dbReference type="KEGG" id="chh:A0O34_11975"/>
<dbReference type="OrthoDB" id="9182727at2"/>
<evidence type="ECO:0000313" key="3">
    <source>
        <dbReference type="Proteomes" id="UP000077824"/>
    </source>
</evidence>
<evidence type="ECO:0000259" key="1">
    <source>
        <dbReference type="Pfam" id="PF18476"/>
    </source>
</evidence>
<dbReference type="STRING" id="1685010.A0O34_11975"/>
<keyword evidence="3" id="KW-1185">Reference proteome</keyword>
<reference evidence="2 3" key="1">
    <citation type="submission" date="2016-04" db="EMBL/GenBank/DDBJ databases">
        <title>Complete Genome Sequence of Chryseobacterium sp. IHBB 10212.</title>
        <authorList>
            <person name="Pal M."/>
            <person name="Swarnkar M.K."/>
            <person name="Kaushal K."/>
            <person name="Chhibber S."/>
            <person name="Singh A.K."/>
            <person name="Gulati A."/>
        </authorList>
    </citation>
    <scope>NUCLEOTIDE SEQUENCE [LARGE SCALE GENOMIC DNA]</scope>
    <source>
        <strain evidence="2 3">IHBB 10212</strain>
    </source>
</reference>
<dbReference type="Proteomes" id="UP000077824">
    <property type="component" value="Chromosome"/>
</dbReference>